<evidence type="ECO:0000256" key="1">
    <source>
        <dbReference type="SAM" id="MobiDB-lite"/>
    </source>
</evidence>
<dbReference type="Proteomes" id="UP001446871">
    <property type="component" value="Unassembled WGS sequence"/>
</dbReference>
<evidence type="ECO:0000313" key="2">
    <source>
        <dbReference type="EMBL" id="KAK8078127.1"/>
    </source>
</evidence>
<keyword evidence="3" id="KW-1185">Reference proteome</keyword>
<evidence type="ECO:0000313" key="3">
    <source>
        <dbReference type="Proteomes" id="UP001446871"/>
    </source>
</evidence>
<name>A0ABR1W4Z6_9PEZI</name>
<protein>
    <submittedName>
        <fullName evidence="2">Uncharacterized protein</fullName>
    </submittedName>
</protein>
<sequence length="209" mass="22418">MTPQGYEQSSSSPPPPSSSPARPPPPPAEAAEAPTCLKAWFHPSDRAQCTAPDGSTSTFLRVQLDREFHGQLRCFNLGATYSVSVSYTAKGGHAQGSPVKALNGPVRVADGATGQYDFDFPIRYGDIEPGTHVTVAAEAKSSDGKFGGTEERSFVYKGAKRLRRGRSPPGWETPTMEEPELIWTHNETSEVGLHGLVAERGATYALPQC</sequence>
<gene>
    <name evidence="2" type="ORF">PG996_004297</name>
</gene>
<dbReference type="EMBL" id="JAQQWM010000002">
    <property type="protein sequence ID" value="KAK8078127.1"/>
    <property type="molecule type" value="Genomic_DNA"/>
</dbReference>
<feature type="region of interest" description="Disordered" evidence="1">
    <location>
        <begin position="1"/>
        <end position="34"/>
    </location>
</feature>
<proteinExistence type="predicted"/>
<accession>A0ABR1W4Z6</accession>
<reference evidence="2 3" key="1">
    <citation type="submission" date="2023-01" db="EMBL/GenBank/DDBJ databases">
        <title>Analysis of 21 Apiospora genomes using comparative genomics revels a genus with tremendous synthesis potential of carbohydrate active enzymes and secondary metabolites.</title>
        <authorList>
            <person name="Sorensen T."/>
        </authorList>
    </citation>
    <scope>NUCLEOTIDE SEQUENCE [LARGE SCALE GENOMIC DNA]</scope>
    <source>
        <strain evidence="2 3">CBS 83171</strain>
    </source>
</reference>
<organism evidence="2 3">
    <name type="scientific">Apiospora saccharicola</name>
    <dbReference type="NCBI Taxonomy" id="335842"/>
    <lineage>
        <taxon>Eukaryota</taxon>
        <taxon>Fungi</taxon>
        <taxon>Dikarya</taxon>
        <taxon>Ascomycota</taxon>
        <taxon>Pezizomycotina</taxon>
        <taxon>Sordariomycetes</taxon>
        <taxon>Xylariomycetidae</taxon>
        <taxon>Amphisphaeriales</taxon>
        <taxon>Apiosporaceae</taxon>
        <taxon>Apiospora</taxon>
    </lineage>
</organism>
<comment type="caution">
    <text evidence="2">The sequence shown here is derived from an EMBL/GenBank/DDBJ whole genome shotgun (WGS) entry which is preliminary data.</text>
</comment>
<feature type="compositionally biased region" description="Pro residues" evidence="1">
    <location>
        <begin position="12"/>
        <end position="28"/>
    </location>
</feature>